<evidence type="ECO:0000256" key="1">
    <source>
        <dbReference type="ARBA" id="ARBA00006515"/>
    </source>
</evidence>
<evidence type="ECO:0000259" key="4">
    <source>
        <dbReference type="Pfam" id="PF00248"/>
    </source>
</evidence>
<name>A0A6I9QLS8_ELAGV</name>
<gene>
    <name evidence="6" type="primary">LOC105037511</name>
</gene>
<evidence type="ECO:0000256" key="3">
    <source>
        <dbReference type="ARBA" id="ARBA00023002"/>
    </source>
</evidence>
<evidence type="ECO:0000256" key="2">
    <source>
        <dbReference type="ARBA" id="ARBA00022857"/>
    </source>
</evidence>
<dbReference type="RefSeq" id="XP_010911467.2">
    <property type="nucleotide sequence ID" value="XM_010913165.2"/>
</dbReference>
<dbReference type="InterPro" id="IPR023210">
    <property type="entry name" value="NADP_OxRdtase_dom"/>
</dbReference>
<keyword evidence="6" id="KW-0813">Transport</keyword>
<dbReference type="GO" id="GO:0016491">
    <property type="term" value="F:oxidoreductase activity"/>
    <property type="evidence" value="ECO:0007669"/>
    <property type="project" value="UniProtKB-KW"/>
</dbReference>
<dbReference type="GO" id="GO:0034220">
    <property type="term" value="P:monoatomic ion transmembrane transport"/>
    <property type="evidence" value="ECO:0007669"/>
    <property type="project" value="UniProtKB-KW"/>
</dbReference>
<protein>
    <submittedName>
        <fullName evidence="6">Probable voltage-gated potassium channel subunit beta</fullName>
    </submittedName>
</protein>
<dbReference type="Gene3D" id="3.20.20.100">
    <property type="entry name" value="NADP-dependent oxidoreductase domain"/>
    <property type="match status" value="1"/>
</dbReference>
<dbReference type="Proteomes" id="UP000504607">
    <property type="component" value="Unplaced"/>
</dbReference>
<keyword evidence="5" id="KW-1185">Reference proteome</keyword>
<feature type="non-terminal residue" evidence="6">
    <location>
        <position position="1"/>
    </location>
</feature>
<keyword evidence="2" id="KW-0521">NADP</keyword>
<comment type="similarity">
    <text evidence="1">Belongs to the shaker potassium channel beta subunit family.</text>
</comment>
<keyword evidence="6" id="KW-0406">Ion transport</keyword>
<keyword evidence="3" id="KW-0560">Oxidoreductase</keyword>
<dbReference type="PANTHER" id="PTHR43150">
    <property type="entry name" value="HYPERKINETIC, ISOFORM M"/>
    <property type="match status" value="1"/>
</dbReference>
<accession>A0A6I9QLS8</accession>
<feature type="domain" description="NADP-dependent oxidoreductase" evidence="4">
    <location>
        <begin position="2"/>
        <end position="142"/>
    </location>
</feature>
<organism evidence="5 6">
    <name type="scientific">Elaeis guineensis var. tenera</name>
    <name type="common">Oil palm</name>
    <dbReference type="NCBI Taxonomy" id="51953"/>
    <lineage>
        <taxon>Eukaryota</taxon>
        <taxon>Viridiplantae</taxon>
        <taxon>Streptophyta</taxon>
        <taxon>Embryophyta</taxon>
        <taxon>Tracheophyta</taxon>
        <taxon>Spermatophyta</taxon>
        <taxon>Magnoliopsida</taxon>
        <taxon>Liliopsida</taxon>
        <taxon>Arecaceae</taxon>
        <taxon>Arecoideae</taxon>
        <taxon>Cocoseae</taxon>
        <taxon>Elaeidinae</taxon>
        <taxon>Elaeis</taxon>
    </lineage>
</organism>
<dbReference type="InParanoid" id="A0A6I9QLS8"/>
<dbReference type="Pfam" id="PF00248">
    <property type="entry name" value="Aldo_ket_red"/>
    <property type="match status" value="1"/>
</dbReference>
<proteinExistence type="inferred from homology"/>
<dbReference type="InterPro" id="IPR036812">
    <property type="entry name" value="NAD(P)_OxRdtase_dom_sf"/>
</dbReference>
<evidence type="ECO:0000313" key="5">
    <source>
        <dbReference type="Proteomes" id="UP000504607"/>
    </source>
</evidence>
<dbReference type="AlphaFoldDB" id="A0A6I9QLS8"/>
<dbReference type="InterPro" id="IPR005399">
    <property type="entry name" value="K_chnl_volt-dep_bsu_KCNAB-rel"/>
</dbReference>
<evidence type="ECO:0000313" key="6">
    <source>
        <dbReference type="RefSeq" id="XP_010911467.2"/>
    </source>
</evidence>
<reference evidence="6" key="1">
    <citation type="submission" date="2025-08" db="UniProtKB">
        <authorList>
            <consortium name="RefSeq"/>
        </authorList>
    </citation>
    <scope>IDENTIFICATION</scope>
</reference>
<sequence length="199" mass="22686">NRSDVVEGTRASLHRLDIKYVDVIYWHCPRRGHAIEETVRALNHIIDRGWAFYRGTSEWSAHQITEAWGVANRLDLVGPIVELVFRREVEVEYLPLYSTYGLGLTTWSPLASGVLTGKYSKGNIPPDGRFALENYKIKENMKALDVIPLWTPGVIEKIEAVVQTKPKHPELYRTRNQRCVVDGILLMVGLLIFTNETIS</sequence>
<dbReference type="SUPFAM" id="SSF51430">
    <property type="entry name" value="NAD(P)-linked oxidoreductase"/>
    <property type="match status" value="1"/>
</dbReference>
<keyword evidence="6" id="KW-0407">Ion channel</keyword>
<dbReference type="PANTHER" id="PTHR43150:SF2">
    <property type="entry name" value="HYPERKINETIC, ISOFORM M"/>
    <property type="match status" value="1"/>
</dbReference>
<dbReference type="OrthoDB" id="2310150at2759"/>